<dbReference type="PANTHER" id="PTHR22789">
    <property type="entry name" value="FUCULOSE PHOSPHATE ALDOLASE"/>
    <property type="match status" value="1"/>
</dbReference>
<sequence length="249" mass="27547">MNASLSISDDPADIGAMRQQIAAATRMLVMEEILDYSGHVSARMPDGDTFMVQNASDSRGELEPDRLLVMDLDGRVVAGNEKPPLETVLHAEIFRARPDVQAILHCHLELAISFTLMKNVGLVPVRSRAVRWRSGIPTHPDPSLIRRKEQGESLAATLGHHNAALLRSHGMVLVAESVPALYIDALHFKANARAQMSVLQAGQTLVPMTEAEMDMIDSPREFHIAKLWNFYVRKARASRIIPSDWSATL</sequence>
<feature type="domain" description="Class II aldolase/adducin N-terminal" evidence="3">
    <location>
        <begin position="19"/>
        <end position="196"/>
    </location>
</feature>
<proteinExistence type="predicted"/>
<dbReference type="STRING" id="564137.SAMN04488238_103239"/>
<dbReference type="InterPro" id="IPR036409">
    <property type="entry name" value="Aldolase_II/adducin_N_sf"/>
</dbReference>
<dbReference type="SUPFAM" id="SSF53639">
    <property type="entry name" value="AraD/HMP-PK domain-like"/>
    <property type="match status" value="1"/>
</dbReference>
<dbReference type="EMBL" id="FNOM01000003">
    <property type="protein sequence ID" value="SDW74370.1"/>
    <property type="molecule type" value="Genomic_DNA"/>
</dbReference>
<dbReference type="Pfam" id="PF00596">
    <property type="entry name" value="Aldolase_II"/>
    <property type="match status" value="1"/>
</dbReference>
<reference evidence="4 5" key="1">
    <citation type="submission" date="2016-10" db="EMBL/GenBank/DDBJ databases">
        <authorList>
            <person name="de Groot N.N."/>
        </authorList>
    </citation>
    <scope>NUCLEOTIDE SEQUENCE [LARGE SCALE GENOMIC DNA]</scope>
    <source>
        <strain evidence="4 5">CGMCC 1.8894</strain>
    </source>
</reference>
<evidence type="ECO:0000313" key="5">
    <source>
        <dbReference type="Proteomes" id="UP000198539"/>
    </source>
</evidence>
<evidence type="ECO:0000256" key="2">
    <source>
        <dbReference type="ARBA" id="ARBA00023239"/>
    </source>
</evidence>
<dbReference type="AlphaFoldDB" id="A0A1H2W1B3"/>
<dbReference type="InterPro" id="IPR001303">
    <property type="entry name" value="Aldolase_II/adducin_N"/>
</dbReference>
<dbReference type="Proteomes" id="UP000198539">
    <property type="component" value="Unassembled WGS sequence"/>
</dbReference>
<organism evidence="4 5">
    <name type="scientific">Roseicitreum antarcticum</name>
    <dbReference type="NCBI Taxonomy" id="564137"/>
    <lineage>
        <taxon>Bacteria</taxon>
        <taxon>Pseudomonadati</taxon>
        <taxon>Pseudomonadota</taxon>
        <taxon>Alphaproteobacteria</taxon>
        <taxon>Rhodobacterales</taxon>
        <taxon>Paracoccaceae</taxon>
        <taxon>Roseicitreum</taxon>
    </lineage>
</organism>
<keyword evidence="1" id="KW-0479">Metal-binding</keyword>
<name>A0A1H2W1B3_9RHOB</name>
<evidence type="ECO:0000259" key="3">
    <source>
        <dbReference type="SMART" id="SM01007"/>
    </source>
</evidence>
<protein>
    <submittedName>
        <fullName evidence="4">Ribulose-5-phosphate 4-epimerase/Fuculose-1-phosphate aldolase</fullName>
    </submittedName>
</protein>
<evidence type="ECO:0000256" key="1">
    <source>
        <dbReference type="ARBA" id="ARBA00022723"/>
    </source>
</evidence>
<dbReference type="Gene3D" id="3.40.225.10">
    <property type="entry name" value="Class II aldolase/adducin N-terminal domain"/>
    <property type="match status" value="1"/>
</dbReference>
<dbReference type="GO" id="GO:0046872">
    <property type="term" value="F:metal ion binding"/>
    <property type="evidence" value="ECO:0007669"/>
    <property type="project" value="UniProtKB-KW"/>
</dbReference>
<dbReference type="GO" id="GO:0005829">
    <property type="term" value="C:cytosol"/>
    <property type="evidence" value="ECO:0007669"/>
    <property type="project" value="TreeGrafter"/>
</dbReference>
<accession>A0A1H2W1B3</accession>
<keyword evidence="5" id="KW-1185">Reference proteome</keyword>
<gene>
    <name evidence="4" type="ORF">SAMN04488238_103239</name>
</gene>
<dbReference type="GO" id="GO:0019323">
    <property type="term" value="P:pentose catabolic process"/>
    <property type="evidence" value="ECO:0007669"/>
    <property type="project" value="TreeGrafter"/>
</dbReference>
<dbReference type="SMART" id="SM01007">
    <property type="entry name" value="Aldolase_II"/>
    <property type="match status" value="1"/>
</dbReference>
<dbReference type="GO" id="GO:0016832">
    <property type="term" value="F:aldehyde-lyase activity"/>
    <property type="evidence" value="ECO:0007669"/>
    <property type="project" value="TreeGrafter"/>
</dbReference>
<dbReference type="PANTHER" id="PTHR22789:SF0">
    <property type="entry name" value="3-OXO-TETRONATE 4-PHOSPHATE DECARBOXYLASE-RELATED"/>
    <property type="match status" value="1"/>
</dbReference>
<evidence type="ECO:0000313" key="4">
    <source>
        <dbReference type="EMBL" id="SDW74370.1"/>
    </source>
</evidence>
<dbReference type="InterPro" id="IPR050197">
    <property type="entry name" value="Aldolase_class_II_sugar_metab"/>
</dbReference>
<keyword evidence="2" id="KW-0456">Lyase</keyword>